<proteinExistence type="predicted"/>
<evidence type="ECO:0000256" key="10">
    <source>
        <dbReference type="ARBA" id="ARBA00023157"/>
    </source>
</evidence>
<dbReference type="PANTHER" id="PTHR35457:SF1">
    <property type="entry name" value="HEME A SYNTHASE"/>
    <property type="match status" value="1"/>
</dbReference>
<evidence type="ECO:0000256" key="11">
    <source>
        <dbReference type="ARBA" id="ARBA00023444"/>
    </source>
</evidence>
<evidence type="ECO:0000256" key="3">
    <source>
        <dbReference type="ARBA" id="ARBA00022692"/>
    </source>
</evidence>
<evidence type="ECO:0000256" key="2">
    <source>
        <dbReference type="ARBA" id="ARBA00022475"/>
    </source>
</evidence>
<evidence type="ECO:0000313" key="14">
    <source>
        <dbReference type="Proteomes" id="UP000199012"/>
    </source>
</evidence>
<dbReference type="GO" id="GO:0006784">
    <property type="term" value="P:heme A biosynthetic process"/>
    <property type="evidence" value="ECO:0007669"/>
    <property type="project" value="InterPro"/>
</dbReference>
<dbReference type="EMBL" id="FOKA01000012">
    <property type="protein sequence ID" value="SFB28688.1"/>
    <property type="molecule type" value="Genomic_DNA"/>
</dbReference>
<keyword evidence="4" id="KW-0479">Metal-binding</keyword>
<dbReference type="PANTHER" id="PTHR35457">
    <property type="entry name" value="HEME A SYNTHASE"/>
    <property type="match status" value="1"/>
</dbReference>
<feature type="transmembrane region" description="Helical" evidence="12">
    <location>
        <begin position="95"/>
        <end position="112"/>
    </location>
</feature>
<keyword evidence="14" id="KW-1185">Reference proteome</keyword>
<dbReference type="AlphaFoldDB" id="A0A1I0ZWI6"/>
<keyword evidence="2" id="KW-1003">Cell membrane</keyword>
<feature type="transmembrane region" description="Helical" evidence="12">
    <location>
        <begin position="233"/>
        <end position="254"/>
    </location>
</feature>
<comment type="subcellular location">
    <subcellularLocation>
        <location evidence="1">Membrane</location>
        <topology evidence="1">Multi-pass membrane protein</topology>
    </subcellularLocation>
</comment>
<name>A0A1I0ZWI6_9CELL</name>
<gene>
    <name evidence="13" type="ORF">SAMN05421867_112111</name>
</gene>
<dbReference type="Pfam" id="PF02628">
    <property type="entry name" value="COX15-CtaA"/>
    <property type="match status" value="1"/>
</dbReference>
<evidence type="ECO:0000256" key="8">
    <source>
        <dbReference type="ARBA" id="ARBA00023133"/>
    </source>
</evidence>
<dbReference type="GO" id="GO:0016491">
    <property type="term" value="F:oxidoreductase activity"/>
    <property type="evidence" value="ECO:0007669"/>
    <property type="project" value="UniProtKB-KW"/>
</dbReference>
<feature type="transmembrane region" description="Helical" evidence="12">
    <location>
        <begin position="191"/>
        <end position="213"/>
    </location>
</feature>
<sequence>MSTPAPARDRLVPRVLDRVSTRVGARVDRFRPWTRRVLLVNLVAQIGIVATGGLVRLTSSGLGCVTWPQCQPGSFVPVAHGPAPFHQGVEFGNRLLTFVVGAAALAVLLLVGTDRTRTRPYRRLGAAPLLGVVVQAVVGGVSVLLHLAPWVVGLHFLISMVLVVASAWLLVRHDEGDAPPVPLVDSTTRRLLAALGVVTAVVLALGVVVTGAGPHSGDDELGYRFAVDPYLTARVHAASVWVFVALLVAVLLRLRRDGAARPLRTGLVLMAVTLAQALVGYVQLFTGLPIALVNLHMIGAALLTAGVTRLVGACRSRGSLGAGAGSPVVDDPALLTR</sequence>
<comment type="pathway">
    <text evidence="11">Porphyrin-containing compound metabolism.</text>
</comment>
<keyword evidence="6" id="KW-0560">Oxidoreductase</keyword>
<keyword evidence="9 12" id="KW-0472">Membrane</keyword>
<evidence type="ECO:0000256" key="6">
    <source>
        <dbReference type="ARBA" id="ARBA00023002"/>
    </source>
</evidence>
<keyword evidence="7" id="KW-0408">Iron</keyword>
<feature type="transmembrane region" description="Helical" evidence="12">
    <location>
        <begin position="290"/>
        <end position="311"/>
    </location>
</feature>
<dbReference type="Proteomes" id="UP000199012">
    <property type="component" value="Unassembled WGS sequence"/>
</dbReference>
<reference evidence="13 14" key="1">
    <citation type="submission" date="2016-10" db="EMBL/GenBank/DDBJ databases">
        <authorList>
            <person name="de Groot N.N."/>
        </authorList>
    </citation>
    <scope>NUCLEOTIDE SEQUENCE [LARGE SCALE GENOMIC DNA]</scope>
    <source>
        <strain evidence="13 14">CGMCC 4.6945</strain>
    </source>
</reference>
<dbReference type="GO" id="GO:0016020">
    <property type="term" value="C:membrane"/>
    <property type="evidence" value="ECO:0007669"/>
    <property type="project" value="UniProtKB-SubCell"/>
</dbReference>
<evidence type="ECO:0000256" key="4">
    <source>
        <dbReference type="ARBA" id="ARBA00022723"/>
    </source>
</evidence>
<dbReference type="RefSeq" id="WP_239078781.1">
    <property type="nucleotide sequence ID" value="NZ_BONM01000009.1"/>
</dbReference>
<evidence type="ECO:0000256" key="7">
    <source>
        <dbReference type="ARBA" id="ARBA00023004"/>
    </source>
</evidence>
<protein>
    <submittedName>
        <fullName evidence="13">Cytochrome c oxidase assembly protein subunit 15</fullName>
    </submittedName>
</protein>
<keyword evidence="8" id="KW-0350">Heme biosynthesis</keyword>
<evidence type="ECO:0000256" key="1">
    <source>
        <dbReference type="ARBA" id="ARBA00004141"/>
    </source>
</evidence>
<dbReference type="GO" id="GO:0046872">
    <property type="term" value="F:metal ion binding"/>
    <property type="evidence" value="ECO:0007669"/>
    <property type="project" value="UniProtKB-KW"/>
</dbReference>
<dbReference type="InterPro" id="IPR003780">
    <property type="entry name" value="COX15/CtaA_fam"/>
</dbReference>
<feature type="transmembrane region" description="Helical" evidence="12">
    <location>
        <begin position="266"/>
        <end position="284"/>
    </location>
</feature>
<feature type="transmembrane region" description="Helical" evidence="12">
    <location>
        <begin position="124"/>
        <end position="144"/>
    </location>
</feature>
<evidence type="ECO:0000256" key="5">
    <source>
        <dbReference type="ARBA" id="ARBA00022989"/>
    </source>
</evidence>
<dbReference type="InterPro" id="IPR050450">
    <property type="entry name" value="COX15/CtaA_HemeA_synthase"/>
</dbReference>
<feature type="transmembrane region" description="Helical" evidence="12">
    <location>
        <begin position="150"/>
        <end position="171"/>
    </location>
</feature>
<evidence type="ECO:0000256" key="9">
    <source>
        <dbReference type="ARBA" id="ARBA00023136"/>
    </source>
</evidence>
<keyword evidence="5 12" id="KW-1133">Transmembrane helix</keyword>
<accession>A0A1I0ZWI6</accession>
<organism evidence="13 14">
    <name type="scientific">Cellulomonas marina</name>
    <dbReference type="NCBI Taxonomy" id="988821"/>
    <lineage>
        <taxon>Bacteria</taxon>
        <taxon>Bacillati</taxon>
        <taxon>Actinomycetota</taxon>
        <taxon>Actinomycetes</taxon>
        <taxon>Micrococcales</taxon>
        <taxon>Cellulomonadaceae</taxon>
        <taxon>Cellulomonas</taxon>
    </lineage>
</organism>
<feature type="transmembrane region" description="Helical" evidence="12">
    <location>
        <begin position="38"/>
        <end position="57"/>
    </location>
</feature>
<keyword evidence="10" id="KW-1015">Disulfide bond</keyword>
<evidence type="ECO:0000313" key="13">
    <source>
        <dbReference type="EMBL" id="SFB28688.1"/>
    </source>
</evidence>
<dbReference type="STRING" id="988821.SAMN05421867_112111"/>
<evidence type="ECO:0000256" key="12">
    <source>
        <dbReference type="SAM" id="Phobius"/>
    </source>
</evidence>
<keyword evidence="3 12" id="KW-0812">Transmembrane</keyword>